<dbReference type="Proteomes" id="UP001501116">
    <property type="component" value="Unassembled WGS sequence"/>
</dbReference>
<dbReference type="PANTHER" id="PTHR48081:SF33">
    <property type="entry name" value="KYNURENINE FORMAMIDASE"/>
    <property type="match status" value="1"/>
</dbReference>
<dbReference type="InterPro" id="IPR049492">
    <property type="entry name" value="BD-FAE-like_dom"/>
</dbReference>
<dbReference type="Pfam" id="PF20434">
    <property type="entry name" value="BD-FAE"/>
    <property type="match status" value="1"/>
</dbReference>
<gene>
    <name evidence="3" type="ORF">GCM10009754_43170</name>
</gene>
<dbReference type="InterPro" id="IPR050300">
    <property type="entry name" value="GDXG_lipolytic_enzyme"/>
</dbReference>
<reference evidence="3 4" key="1">
    <citation type="journal article" date="2019" name="Int. J. Syst. Evol. Microbiol.">
        <title>The Global Catalogue of Microorganisms (GCM) 10K type strain sequencing project: providing services to taxonomists for standard genome sequencing and annotation.</title>
        <authorList>
            <consortium name="The Broad Institute Genomics Platform"/>
            <consortium name="The Broad Institute Genome Sequencing Center for Infectious Disease"/>
            <person name="Wu L."/>
            <person name="Ma J."/>
        </authorList>
    </citation>
    <scope>NUCLEOTIDE SEQUENCE [LARGE SCALE GENOMIC DNA]</scope>
    <source>
        <strain evidence="3 4">JCM 14545</strain>
    </source>
</reference>
<dbReference type="EMBL" id="BAAANN010000016">
    <property type="protein sequence ID" value="GAA1966121.1"/>
    <property type="molecule type" value="Genomic_DNA"/>
</dbReference>
<evidence type="ECO:0000313" key="4">
    <source>
        <dbReference type="Proteomes" id="UP001501116"/>
    </source>
</evidence>
<protein>
    <submittedName>
        <fullName evidence="3">Alpha/beta hydrolase</fullName>
    </submittedName>
</protein>
<dbReference type="RefSeq" id="WP_344421490.1">
    <property type="nucleotide sequence ID" value="NZ_BAAANN010000016.1"/>
</dbReference>
<evidence type="ECO:0000256" key="1">
    <source>
        <dbReference type="ARBA" id="ARBA00022801"/>
    </source>
</evidence>
<comment type="caution">
    <text evidence="3">The sequence shown here is derived from an EMBL/GenBank/DDBJ whole genome shotgun (WGS) entry which is preliminary data.</text>
</comment>
<dbReference type="SUPFAM" id="SSF53474">
    <property type="entry name" value="alpha/beta-Hydrolases"/>
    <property type="match status" value="1"/>
</dbReference>
<proteinExistence type="predicted"/>
<evidence type="ECO:0000313" key="3">
    <source>
        <dbReference type="EMBL" id="GAA1966121.1"/>
    </source>
</evidence>
<keyword evidence="1 3" id="KW-0378">Hydrolase</keyword>
<dbReference type="PANTHER" id="PTHR48081">
    <property type="entry name" value="AB HYDROLASE SUPERFAMILY PROTEIN C4A8.06C"/>
    <property type="match status" value="1"/>
</dbReference>
<accession>A0ABN2RAC8</accession>
<dbReference type="Gene3D" id="3.40.50.1820">
    <property type="entry name" value="alpha/beta hydrolase"/>
    <property type="match status" value="1"/>
</dbReference>
<name>A0ABN2RAC8_9PSEU</name>
<keyword evidence="4" id="KW-1185">Reference proteome</keyword>
<dbReference type="GO" id="GO:0016787">
    <property type="term" value="F:hydrolase activity"/>
    <property type="evidence" value="ECO:0007669"/>
    <property type="project" value="UniProtKB-KW"/>
</dbReference>
<sequence>MTSGFLARRVLQLGLTANAIRPVRGARAAVPAFAAGWLTAELAPQLIGLTALDTAVHLARHGARTRGDKLGVALGALSAAGLATLVTTSQRARDAVEGALREALGEHYADELGTPPPTADLATPWPQLVWPFRMRNPAVRRERDIAYAPGGKRFLLDVYRPREGGEGRPVLLQVHGGAWMIGNKDQQGIPLMLRMAERGWVCVAINYPLSPAAQWPDHVVGAKRAVAWIKENIHAYGGDPSFVAVTGGSAGGHISSLLALTPNDARLQPGFTEADTTVQACAPHYGVYDFAATSGSRASAARMKTLLARRIVGKDPVEFLDDYVTTSPLDRITDEAPPFFVVHGEHDSLVPVREARRFVERLRGVSRNPVAYAEIPGAQHAFDVFPSIRSAHVVRGVQRFLEWTHLRYVKG</sequence>
<evidence type="ECO:0000259" key="2">
    <source>
        <dbReference type="Pfam" id="PF20434"/>
    </source>
</evidence>
<feature type="domain" description="BD-FAE-like" evidence="2">
    <location>
        <begin position="156"/>
        <end position="362"/>
    </location>
</feature>
<organism evidence="3 4">
    <name type="scientific">Amycolatopsis minnesotensis</name>
    <dbReference type="NCBI Taxonomy" id="337894"/>
    <lineage>
        <taxon>Bacteria</taxon>
        <taxon>Bacillati</taxon>
        <taxon>Actinomycetota</taxon>
        <taxon>Actinomycetes</taxon>
        <taxon>Pseudonocardiales</taxon>
        <taxon>Pseudonocardiaceae</taxon>
        <taxon>Amycolatopsis</taxon>
    </lineage>
</organism>
<dbReference type="InterPro" id="IPR029058">
    <property type="entry name" value="AB_hydrolase_fold"/>
</dbReference>